<protein>
    <recommendedName>
        <fullName evidence="3">HIRAN domain-containing protein</fullName>
    </recommendedName>
</protein>
<dbReference type="EMBL" id="MZGS01000006">
    <property type="protein sequence ID" value="PWB88366.1"/>
    <property type="molecule type" value="Genomic_DNA"/>
</dbReference>
<dbReference type="Gene3D" id="3.30.70.2330">
    <property type="match status" value="1"/>
</dbReference>
<name>A0A315XPP4_9EURY</name>
<evidence type="ECO:0000313" key="5">
    <source>
        <dbReference type="Proteomes" id="UP000251717"/>
    </source>
</evidence>
<comment type="caution">
    <text evidence="4">The sequence shown here is derived from an EMBL/GenBank/DDBJ whole genome shotgun (WGS) entry which is preliminary data.</text>
</comment>
<gene>
    <name evidence="4" type="ORF">MBBTH_00970</name>
</gene>
<evidence type="ECO:0000259" key="3">
    <source>
        <dbReference type="SMART" id="SM00910"/>
    </source>
</evidence>
<dbReference type="GO" id="GO:0016818">
    <property type="term" value="F:hydrolase activity, acting on acid anhydrides, in phosphorus-containing anhydrides"/>
    <property type="evidence" value="ECO:0007669"/>
    <property type="project" value="InterPro"/>
</dbReference>
<accession>A0A315XPP4</accession>
<dbReference type="SMART" id="SM00910">
    <property type="entry name" value="HIRAN"/>
    <property type="match status" value="1"/>
</dbReference>
<evidence type="ECO:0000256" key="1">
    <source>
        <dbReference type="ARBA" id="ARBA00022723"/>
    </source>
</evidence>
<evidence type="ECO:0000313" key="4">
    <source>
        <dbReference type="EMBL" id="PWB88366.1"/>
    </source>
</evidence>
<keyword evidence="2" id="KW-0378">Hydrolase</keyword>
<reference evidence="4 5" key="1">
    <citation type="submission" date="2017-03" db="EMBL/GenBank/DDBJ databases">
        <title>Genome sequence of Methanobrevibacter thaueri.</title>
        <authorList>
            <person name="Poehlein A."/>
            <person name="Seedorf H."/>
            <person name="Daniel R."/>
        </authorList>
    </citation>
    <scope>NUCLEOTIDE SEQUENCE [LARGE SCALE GENOMIC DNA]</scope>
    <source>
        <strain evidence="4 5">DSM 11995</strain>
    </source>
</reference>
<sequence>MDDKELYTTIVGLKNYEGNKVFKIGSIVRLVKEPDNDYDLEAIACENKYIGKTGYIANSANTVTKGTMSAGRIYDKIGDVSYCEVKFVSKDSVIAKVLSDDKIEELKKENVEDTFFNPQLD</sequence>
<keyword evidence="5" id="KW-1185">Reference proteome</keyword>
<dbReference type="OrthoDB" id="77903at2157"/>
<dbReference type="Pfam" id="PF08797">
    <property type="entry name" value="HIRAN"/>
    <property type="match status" value="1"/>
</dbReference>
<dbReference type="GO" id="GO:0008270">
    <property type="term" value="F:zinc ion binding"/>
    <property type="evidence" value="ECO:0007669"/>
    <property type="project" value="InterPro"/>
</dbReference>
<proteinExistence type="predicted"/>
<dbReference type="InterPro" id="IPR014905">
    <property type="entry name" value="HIRAN"/>
</dbReference>
<dbReference type="RefSeq" id="WP_116591092.1">
    <property type="nucleotide sequence ID" value="NZ_MZGS01000006.1"/>
</dbReference>
<dbReference type="GO" id="GO:0003676">
    <property type="term" value="F:nucleic acid binding"/>
    <property type="evidence" value="ECO:0007669"/>
    <property type="project" value="InterPro"/>
</dbReference>
<keyword evidence="1" id="KW-0479">Metal-binding</keyword>
<organism evidence="4 5">
    <name type="scientific">Methanobrevibacter thaueri</name>
    <dbReference type="NCBI Taxonomy" id="190975"/>
    <lineage>
        <taxon>Archaea</taxon>
        <taxon>Methanobacteriati</taxon>
        <taxon>Methanobacteriota</taxon>
        <taxon>Methanomada group</taxon>
        <taxon>Methanobacteria</taxon>
        <taxon>Methanobacteriales</taxon>
        <taxon>Methanobacteriaceae</taxon>
        <taxon>Methanobrevibacter</taxon>
    </lineage>
</organism>
<dbReference type="Proteomes" id="UP000251717">
    <property type="component" value="Unassembled WGS sequence"/>
</dbReference>
<dbReference type="AlphaFoldDB" id="A0A315XPP4"/>
<feature type="domain" description="HIRAN" evidence="3">
    <location>
        <begin position="3"/>
        <end position="109"/>
    </location>
</feature>
<evidence type="ECO:0000256" key="2">
    <source>
        <dbReference type="ARBA" id="ARBA00022801"/>
    </source>
</evidence>